<dbReference type="CDD" id="cd02440">
    <property type="entry name" value="AdoMet_MTases"/>
    <property type="match status" value="1"/>
</dbReference>
<dbReference type="InterPro" id="IPR051052">
    <property type="entry name" value="Diverse_substrate_MTase"/>
</dbReference>
<dbReference type="GO" id="GO:0032259">
    <property type="term" value="P:methylation"/>
    <property type="evidence" value="ECO:0007669"/>
    <property type="project" value="UniProtKB-KW"/>
</dbReference>
<reference evidence="5 6" key="1">
    <citation type="journal article" date="2018" name="BMC Genomics">
        <title>The genome of Naegleria lovaniensis, the basis for a comparative approach to unravel pathogenicity factors of the human pathogenic amoeba N. fowleri.</title>
        <authorList>
            <person name="Liechti N."/>
            <person name="Schurch N."/>
            <person name="Bruggmann R."/>
            <person name="Wittwer M."/>
        </authorList>
    </citation>
    <scope>NUCLEOTIDE SEQUENCE [LARGE SCALE GENOMIC DNA]</scope>
    <source>
        <strain evidence="5 6">ATCC 30569</strain>
    </source>
</reference>
<dbReference type="InterPro" id="IPR025714">
    <property type="entry name" value="Methyltranfer_dom"/>
</dbReference>
<dbReference type="GeneID" id="68105203"/>
<organism evidence="5 6">
    <name type="scientific">Naegleria lovaniensis</name>
    <name type="common">Amoeba</name>
    <dbReference type="NCBI Taxonomy" id="51637"/>
    <lineage>
        <taxon>Eukaryota</taxon>
        <taxon>Discoba</taxon>
        <taxon>Heterolobosea</taxon>
        <taxon>Tetramitia</taxon>
        <taxon>Eutetramitia</taxon>
        <taxon>Vahlkampfiidae</taxon>
        <taxon>Naegleria</taxon>
    </lineage>
</organism>
<feature type="domain" description="Methyltransferase" evidence="4">
    <location>
        <begin position="176"/>
        <end position="308"/>
    </location>
</feature>
<dbReference type="PANTHER" id="PTHR44942">
    <property type="entry name" value="METHYLTRANSF_11 DOMAIN-CONTAINING PROTEIN"/>
    <property type="match status" value="1"/>
</dbReference>
<evidence type="ECO:0000256" key="1">
    <source>
        <dbReference type="ARBA" id="ARBA00022603"/>
    </source>
</evidence>
<evidence type="ECO:0000256" key="3">
    <source>
        <dbReference type="SAM" id="MobiDB-lite"/>
    </source>
</evidence>
<dbReference type="Pfam" id="PF13847">
    <property type="entry name" value="Methyltransf_31"/>
    <property type="match status" value="1"/>
</dbReference>
<dbReference type="EMBL" id="PYSW02000059">
    <property type="protein sequence ID" value="KAG2373147.1"/>
    <property type="molecule type" value="Genomic_DNA"/>
</dbReference>
<dbReference type="InterPro" id="IPR029063">
    <property type="entry name" value="SAM-dependent_MTases_sf"/>
</dbReference>
<protein>
    <recommendedName>
        <fullName evidence="4">Methyltransferase domain-containing protein</fullName>
    </recommendedName>
</protein>
<dbReference type="AlphaFoldDB" id="A0AA88KHS2"/>
<dbReference type="RefSeq" id="XP_044542321.1">
    <property type="nucleotide sequence ID" value="XM_044688550.1"/>
</dbReference>
<evidence type="ECO:0000313" key="5">
    <source>
        <dbReference type="EMBL" id="KAG2373147.1"/>
    </source>
</evidence>
<dbReference type="Proteomes" id="UP000816034">
    <property type="component" value="Unassembled WGS sequence"/>
</dbReference>
<dbReference type="GO" id="GO:0008168">
    <property type="term" value="F:methyltransferase activity"/>
    <property type="evidence" value="ECO:0007669"/>
    <property type="project" value="UniProtKB-KW"/>
</dbReference>
<keyword evidence="1" id="KW-0489">Methyltransferase</keyword>
<evidence type="ECO:0000256" key="2">
    <source>
        <dbReference type="ARBA" id="ARBA00022679"/>
    </source>
</evidence>
<feature type="compositionally biased region" description="Polar residues" evidence="3">
    <location>
        <begin position="1"/>
        <end position="11"/>
    </location>
</feature>
<gene>
    <name evidence="5" type="ORF">C9374_012749</name>
</gene>
<sequence length="439" mass="50695">MHVLSNATSQFCPPRTRLKDYSAPPQPTTTCAEMERPVDEEMQQRALPLKDISQVVDGQHEIHDSTRKQHKNMLLPARSTSSTTPISTQNKTRSTACTEKTTVTPEQCQFSLFEDKDHTIRYSEYRPTFPKNMYEEHVFTRKLLSMHTCGEHVENSQSSLMSPKQLLLNSVKSWIAIDVGCGSGQVTFDLAPYCKHVIGVDTSLNQISLARQQLRDNYQTMTNVDFEIGVAENLEALARKYISGNYEPTNNSDKELVSCSIKKETSDTLETFDLIVSSASLHWFDFEKFFKSVDKVLKKGGLLVSWCYGLHTFENEQAQKTLLEFYHSDLLKDCWTSRRYHIDTEYKHIPHIPYPQNKEYITYTITSKVTLDQYIGFISTWSSLHLFMEQHGKEKYQELLGDFRTKMREALGLTSHCESTTYFVIHLPVWIVKTWKPYS</sequence>
<keyword evidence="2" id="KW-0808">Transferase</keyword>
<evidence type="ECO:0000313" key="6">
    <source>
        <dbReference type="Proteomes" id="UP000816034"/>
    </source>
</evidence>
<comment type="caution">
    <text evidence="5">The sequence shown here is derived from an EMBL/GenBank/DDBJ whole genome shotgun (WGS) entry which is preliminary data.</text>
</comment>
<dbReference type="Gene3D" id="3.40.50.150">
    <property type="entry name" value="Vaccinia Virus protein VP39"/>
    <property type="match status" value="1"/>
</dbReference>
<evidence type="ECO:0000259" key="4">
    <source>
        <dbReference type="Pfam" id="PF13847"/>
    </source>
</evidence>
<dbReference type="SUPFAM" id="SSF53335">
    <property type="entry name" value="S-adenosyl-L-methionine-dependent methyltransferases"/>
    <property type="match status" value="1"/>
</dbReference>
<name>A0AA88KHS2_NAELO</name>
<accession>A0AA88KHS2</accession>
<feature type="region of interest" description="Disordered" evidence="3">
    <location>
        <begin position="1"/>
        <end position="31"/>
    </location>
</feature>
<proteinExistence type="predicted"/>
<feature type="region of interest" description="Disordered" evidence="3">
    <location>
        <begin position="78"/>
        <end position="98"/>
    </location>
</feature>
<keyword evidence="6" id="KW-1185">Reference proteome</keyword>
<dbReference type="PANTHER" id="PTHR44942:SF4">
    <property type="entry name" value="METHYLTRANSFERASE TYPE 11 DOMAIN-CONTAINING PROTEIN"/>
    <property type="match status" value="1"/>
</dbReference>